<dbReference type="RefSeq" id="WP_344618016.1">
    <property type="nucleotide sequence ID" value="NZ_BAAARV010000081.1"/>
</dbReference>
<reference evidence="3 4" key="1">
    <citation type="journal article" date="2019" name="Int. J. Syst. Evol. Microbiol.">
        <title>The Global Catalogue of Microorganisms (GCM) 10K type strain sequencing project: providing services to taxonomists for standard genome sequencing and annotation.</title>
        <authorList>
            <consortium name="The Broad Institute Genomics Platform"/>
            <consortium name="The Broad Institute Genome Sequencing Center for Infectious Disease"/>
            <person name="Wu L."/>
            <person name="Ma J."/>
        </authorList>
    </citation>
    <scope>NUCLEOTIDE SEQUENCE [LARGE SCALE GENOMIC DNA]</scope>
    <source>
        <strain evidence="3 4">JCM 3272</strain>
    </source>
</reference>
<dbReference type="PANTHER" id="PTHR40659">
    <property type="entry name" value="NICKEL/COBALT EFFLUX SYSTEM RCNA"/>
    <property type="match status" value="1"/>
</dbReference>
<keyword evidence="2" id="KW-0812">Transmembrane</keyword>
<dbReference type="InterPro" id="IPR051224">
    <property type="entry name" value="NiCoT_RcnA"/>
</dbReference>
<protein>
    <recommendedName>
        <fullName evidence="5">Nickel/cobalt efflux system</fullName>
    </recommendedName>
</protein>
<sequence>MNAGSLSDRLQELLHAPGIPVLAFALAFLAGAGHAVAPGHGKSLAAAYLAGSKGRIRDAAWLGGSVAAMHTLSVLVIGVAWTFLSLSDAIRMEELTSWLQVAAGLLVLATGLWMLRRHVRGHAHGHHHHHGHSHTHGPAHAHAAAHDHAHAAGDGHGHDDEHPHGAEEGPDHGHNHEHPHGAEEGPDHDHDHGHPHGHNHEHPHGHDHGLGEGRRPGLLLLGMSGGLTPSPSAFLVFATGLFLGRAGFALLLVLTFGLGMAVVLFGVGVMAVAGSAVVTRGARSRRLLGLAARVAPIVAASGITVFGAGLVTVAAVHLAAVA</sequence>
<dbReference type="PRINTS" id="PR00334">
    <property type="entry name" value="KININOGEN"/>
</dbReference>
<feature type="transmembrane region" description="Helical" evidence="2">
    <location>
        <begin position="248"/>
        <end position="273"/>
    </location>
</feature>
<proteinExistence type="predicted"/>
<feature type="transmembrane region" description="Helical" evidence="2">
    <location>
        <begin position="95"/>
        <end position="115"/>
    </location>
</feature>
<dbReference type="Proteomes" id="UP001501444">
    <property type="component" value="Unassembled WGS sequence"/>
</dbReference>
<comment type="caution">
    <text evidence="3">The sequence shown here is derived from an EMBL/GenBank/DDBJ whole genome shotgun (WGS) entry which is preliminary data.</text>
</comment>
<evidence type="ECO:0000256" key="2">
    <source>
        <dbReference type="SAM" id="Phobius"/>
    </source>
</evidence>
<feature type="compositionally biased region" description="Basic and acidic residues" evidence="1">
    <location>
        <begin position="144"/>
        <end position="213"/>
    </location>
</feature>
<feature type="transmembrane region" description="Helical" evidence="2">
    <location>
        <begin position="20"/>
        <end position="38"/>
    </location>
</feature>
<evidence type="ECO:0000313" key="3">
    <source>
        <dbReference type="EMBL" id="GAA2377059.1"/>
    </source>
</evidence>
<dbReference type="InterPro" id="IPR002395">
    <property type="entry name" value="Kininogen"/>
</dbReference>
<gene>
    <name evidence="3" type="ORF">GCM10010170_081650</name>
</gene>
<feature type="region of interest" description="Disordered" evidence="1">
    <location>
        <begin position="123"/>
        <end position="213"/>
    </location>
</feature>
<dbReference type="PANTHER" id="PTHR40659:SF1">
    <property type="entry name" value="NICKEL_COBALT EFFLUX SYSTEM RCNA"/>
    <property type="match status" value="1"/>
</dbReference>
<evidence type="ECO:0000256" key="1">
    <source>
        <dbReference type="SAM" id="MobiDB-lite"/>
    </source>
</evidence>
<organism evidence="3 4">
    <name type="scientific">Dactylosporangium salmoneum</name>
    <dbReference type="NCBI Taxonomy" id="53361"/>
    <lineage>
        <taxon>Bacteria</taxon>
        <taxon>Bacillati</taxon>
        <taxon>Actinomycetota</taxon>
        <taxon>Actinomycetes</taxon>
        <taxon>Micromonosporales</taxon>
        <taxon>Micromonosporaceae</taxon>
        <taxon>Dactylosporangium</taxon>
    </lineage>
</organism>
<accession>A0ABN3HDM1</accession>
<feature type="transmembrane region" description="Helical" evidence="2">
    <location>
        <begin position="294"/>
        <end position="320"/>
    </location>
</feature>
<evidence type="ECO:0008006" key="5">
    <source>
        <dbReference type="Google" id="ProtNLM"/>
    </source>
</evidence>
<keyword evidence="2" id="KW-0472">Membrane</keyword>
<name>A0ABN3HDM1_9ACTN</name>
<feature type="compositionally biased region" description="Basic residues" evidence="1">
    <location>
        <begin position="123"/>
        <end position="139"/>
    </location>
</feature>
<dbReference type="EMBL" id="BAAARV010000081">
    <property type="protein sequence ID" value="GAA2377059.1"/>
    <property type="molecule type" value="Genomic_DNA"/>
</dbReference>
<keyword evidence="4" id="KW-1185">Reference proteome</keyword>
<keyword evidence="2" id="KW-1133">Transmembrane helix</keyword>
<evidence type="ECO:0000313" key="4">
    <source>
        <dbReference type="Proteomes" id="UP001501444"/>
    </source>
</evidence>
<feature type="transmembrane region" description="Helical" evidence="2">
    <location>
        <begin position="59"/>
        <end position="83"/>
    </location>
</feature>
<feature type="transmembrane region" description="Helical" evidence="2">
    <location>
        <begin position="218"/>
        <end position="242"/>
    </location>
</feature>